<feature type="domain" description="CRISPR-associated protein Cas6 C-terminal" evidence="1">
    <location>
        <begin position="145"/>
        <end position="262"/>
    </location>
</feature>
<dbReference type="InterPro" id="IPR045648">
    <property type="entry name" value="CRISPR-assoc_Cas6-like_N"/>
</dbReference>
<evidence type="ECO:0000313" key="4">
    <source>
        <dbReference type="Proteomes" id="UP001559623"/>
    </source>
</evidence>
<keyword evidence="4" id="KW-1185">Reference proteome</keyword>
<dbReference type="InterPro" id="IPR019267">
    <property type="entry name" value="CRISPR-assoc_Cas6_C"/>
</dbReference>
<feature type="domain" description="CRISPR-associated protein Cas6-like N-terminal" evidence="2">
    <location>
        <begin position="14"/>
        <end position="88"/>
    </location>
</feature>
<proteinExistence type="predicted"/>
<name>A0ABV3X8Q3_9FIRM</name>
<dbReference type="InterPro" id="IPR045747">
    <property type="entry name" value="CRISPR-assoc_prot_Cas6_N_sf"/>
</dbReference>
<accession>A0ABV3X8Q3</accession>
<comment type="caution">
    <text evidence="3">The sequence shown here is derived from an EMBL/GenBank/DDBJ whole genome shotgun (WGS) entry which is preliminary data.</text>
</comment>
<reference evidence="3 4" key="1">
    <citation type="submission" date="2023-04" db="EMBL/GenBank/DDBJ databases">
        <title>Genome Sequence of Selenomonas sputigena ATCC 33150.</title>
        <authorList>
            <person name="Miller D.P."/>
            <person name="Anvari S."/>
            <person name="Polson S.W."/>
            <person name="Macdonald M."/>
            <person name="Mcdowell J.V."/>
        </authorList>
    </citation>
    <scope>NUCLEOTIDE SEQUENCE [LARGE SCALE GENOMIC DNA]</scope>
    <source>
        <strain evidence="3 4">ATCC 33150</strain>
    </source>
</reference>
<evidence type="ECO:0000313" key="3">
    <source>
        <dbReference type="EMBL" id="MEX5285957.1"/>
    </source>
</evidence>
<dbReference type="CDD" id="cd21141">
    <property type="entry name" value="Cas6_III-like"/>
    <property type="match status" value="1"/>
</dbReference>
<evidence type="ECO:0000259" key="1">
    <source>
        <dbReference type="Pfam" id="PF10040"/>
    </source>
</evidence>
<protein>
    <submittedName>
        <fullName evidence="3">CRISPR system precrRNA processing endoribonuclease RAMP protein Cas6</fullName>
    </submittedName>
</protein>
<organism evidence="3 4">
    <name type="scientific">Selenomonas sputigena</name>
    <dbReference type="NCBI Taxonomy" id="69823"/>
    <lineage>
        <taxon>Bacteria</taxon>
        <taxon>Bacillati</taxon>
        <taxon>Bacillota</taxon>
        <taxon>Negativicutes</taxon>
        <taxon>Selenomonadales</taxon>
        <taxon>Selenomonadaceae</taxon>
        <taxon>Selenomonas</taxon>
    </lineage>
</organism>
<dbReference type="RefSeq" id="WP_368847683.1">
    <property type="nucleotide sequence ID" value="NZ_CP194411.1"/>
</dbReference>
<gene>
    <name evidence="3" type="primary">cas6</name>
    <name evidence="3" type="ORF">QCO44_10015</name>
</gene>
<evidence type="ECO:0000259" key="2">
    <source>
        <dbReference type="Pfam" id="PF19308"/>
    </source>
</evidence>
<dbReference type="Pfam" id="PF10040">
    <property type="entry name" value="CRISPR_Cas6"/>
    <property type="match status" value="1"/>
</dbReference>
<dbReference type="EMBL" id="JARVLH010000007">
    <property type="protein sequence ID" value="MEX5285957.1"/>
    <property type="molecule type" value="Genomic_DNA"/>
</dbReference>
<dbReference type="Proteomes" id="UP001559623">
    <property type="component" value="Unassembled WGS sequence"/>
</dbReference>
<dbReference type="Gene3D" id="3.30.70.1890">
    <property type="match status" value="1"/>
</dbReference>
<dbReference type="Gene3D" id="3.30.70.1900">
    <property type="match status" value="1"/>
</dbReference>
<dbReference type="Pfam" id="PF19308">
    <property type="entry name" value="CRISPR_Cas6_N"/>
    <property type="match status" value="1"/>
</dbReference>
<sequence length="267" mass="30668">MIGAVVYELRAERGAQLPFFHGRWMHGLFFKILEAYSPSLAEDIHEKTNIKPFTVSLLKRETKREYGKASDVHEGERMRWRITGMQEEVLRAAFHVREGGLLQAGTLPLRVEHVVADGTKESGILDEMELVARVLSVRHIQEIQMRFLSPVSFRRDDRDYPSPDPVFIFSSLVDKWQQLEMPVEMDKDWVRAAAAEILPGEWQGAARRVYFARDRGMLAFSGKYNFDVTRLSEEQRQVALLLAQFATFSGVGRLTGQGFGETRICYR</sequence>